<evidence type="ECO:0000256" key="1">
    <source>
        <dbReference type="SAM" id="Phobius"/>
    </source>
</evidence>
<gene>
    <name evidence="2" type="ORF">HSBGL_2058</name>
</gene>
<proteinExistence type="predicted"/>
<reference evidence="2" key="1">
    <citation type="submission" date="2020-11" db="EMBL/GenBank/DDBJ databases">
        <title>Carbohydrate-dependent, anaerobic sulfur respiration: A novel catabolism in halophilic archaea.</title>
        <authorList>
            <person name="Sorokin D.Y."/>
            <person name="Messina E."/>
            <person name="Smedile F."/>
            <person name="La Cono V."/>
            <person name="Hallsworth J.E."/>
            <person name="Yakimov M.M."/>
        </authorList>
    </citation>
    <scope>NUCLEOTIDE SEQUENCE</scope>
    <source>
        <strain evidence="2">HSR-Bgl</strain>
    </source>
</reference>
<name>A0A897NIA2_9EURY</name>
<dbReference type="Proteomes" id="UP000663305">
    <property type="component" value="Chromosome"/>
</dbReference>
<feature type="transmembrane region" description="Helical" evidence="1">
    <location>
        <begin position="6"/>
        <end position="31"/>
    </location>
</feature>
<keyword evidence="1" id="KW-0472">Membrane</keyword>
<dbReference type="GeneID" id="68861590"/>
<dbReference type="EMBL" id="CP064789">
    <property type="protein sequence ID" value="QSG12467.1"/>
    <property type="molecule type" value="Genomic_DNA"/>
</dbReference>
<sequence length="307" mass="34207">MPPTFVLVVIAGLVAIALVYGYRALVALLVLRSVPSEPSSPSRLGVDGERVALTGELVVDEPVETGDAAVPDADRPVGAYVWRARFPDNTNSDLTIEDWGWERQHWHTFASGIESGRVSVRANGRTVAIDLSWFEKVTGVDTLGDLELGGVTNTERLSTYLWDSRYHYLRNRTEHRSFRWFAGHVQRHNEGVDLDRYLLEARPLLEGATVSVSGELRIEAGQPILRGSDETPLLVSDQGFDGHRRWLRQRLLREGGLSAGLFVAAVALWLGVYLPLAVLVVGWLGYVGYNFVQDIGIFVDFLQRLRK</sequence>
<keyword evidence="1" id="KW-0812">Transmembrane</keyword>
<organism evidence="2 3">
    <name type="scientific">Halapricum desulfuricans</name>
    <dbReference type="NCBI Taxonomy" id="2841257"/>
    <lineage>
        <taxon>Archaea</taxon>
        <taxon>Methanobacteriati</taxon>
        <taxon>Methanobacteriota</taxon>
        <taxon>Stenosarchaea group</taxon>
        <taxon>Halobacteria</taxon>
        <taxon>Halobacteriales</taxon>
        <taxon>Haloarculaceae</taxon>
        <taxon>Halapricum</taxon>
    </lineage>
</organism>
<evidence type="ECO:0000313" key="3">
    <source>
        <dbReference type="Proteomes" id="UP000663305"/>
    </source>
</evidence>
<dbReference type="RefSeq" id="WP_229124405.1">
    <property type="nucleotide sequence ID" value="NZ_CP064789.1"/>
</dbReference>
<accession>A0A897NIA2</accession>
<protein>
    <submittedName>
        <fullName evidence="2">E3 Ubiquitin ligase family protein</fullName>
    </submittedName>
</protein>
<dbReference type="AlphaFoldDB" id="A0A897NIA2"/>
<evidence type="ECO:0000313" key="2">
    <source>
        <dbReference type="EMBL" id="QSG12467.1"/>
    </source>
</evidence>
<keyword evidence="1" id="KW-1133">Transmembrane helix</keyword>